<evidence type="ECO:0000313" key="4">
    <source>
        <dbReference type="EMBL" id="MFB9837562.1"/>
    </source>
</evidence>
<dbReference type="InterPro" id="IPR050426">
    <property type="entry name" value="Glycosyltransferase_28"/>
</dbReference>
<feature type="domain" description="Erythromycin biosynthesis protein CIII-like C-terminal" evidence="3">
    <location>
        <begin position="265"/>
        <end position="378"/>
    </location>
</feature>
<dbReference type="Pfam" id="PF06722">
    <property type="entry name" value="EryCIII-like_C"/>
    <property type="match status" value="1"/>
</dbReference>
<proteinExistence type="inferred from homology"/>
<dbReference type="RefSeq" id="WP_378210430.1">
    <property type="nucleotide sequence ID" value="NZ_JBHLZP010000394.1"/>
</dbReference>
<dbReference type="NCBIfam" id="TIGR01426">
    <property type="entry name" value="MGT"/>
    <property type="match status" value="1"/>
</dbReference>
<evidence type="ECO:0000313" key="5">
    <source>
        <dbReference type="Proteomes" id="UP001589627"/>
    </source>
</evidence>
<reference evidence="4 5" key="1">
    <citation type="submission" date="2024-09" db="EMBL/GenBank/DDBJ databases">
        <authorList>
            <person name="Sun Q."/>
            <person name="Mori K."/>
        </authorList>
    </citation>
    <scope>NUCLEOTIDE SEQUENCE [LARGE SCALE GENOMIC DNA]</scope>
    <source>
        <strain evidence="4 5">TBRC 0563</strain>
    </source>
</reference>
<name>A0ABV5YT09_9ACTN</name>
<dbReference type="Proteomes" id="UP001589627">
    <property type="component" value="Unassembled WGS sequence"/>
</dbReference>
<evidence type="ECO:0000259" key="3">
    <source>
        <dbReference type="Pfam" id="PF06722"/>
    </source>
</evidence>
<keyword evidence="5" id="KW-1185">Reference proteome</keyword>
<comment type="caution">
    <text evidence="4">The sequence shown here is derived from an EMBL/GenBank/DDBJ whole genome shotgun (WGS) entry which is preliminary data.</text>
</comment>
<gene>
    <name evidence="4" type="ORF">ACFFNX_35855</name>
</gene>
<keyword evidence="2" id="KW-0808">Transferase</keyword>
<evidence type="ECO:0000256" key="2">
    <source>
        <dbReference type="ARBA" id="ARBA00022679"/>
    </source>
</evidence>
<sequence length="403" mass="43948">MALHILVLDIPSNGHVLPKVDLVDQLVRRGHRVTYVVAEGLADRVRRFGAEVVTYTSLDPLASLSEDDPAAATRAFFRENLAILRAAREYLGAERPDAVAYDEAAFQAGRILSRIWRLPPVLLTPSVVSNEHYSYFDHMERLVPGHRLADPVGEISQALAGFGLADQLRDFLWSVRRVEELTIAFVPSRLQPAYETFDPEQVFFVGPSVEKRDFLGTWDPPPAAARLALVSLGSVRNGDAGFFETVVGAFAGRAWHVVVTVGDGLDDADVERIAGLAPNVEVRRWVSNVSVLEHADVFVTHGGSGSLVEAWHTATPVVIVPPAPDFRPYAEQILRLGAGRVIEPSELDAGRLVAEVEAVASDDAVRERMRELRAHARAAGGARRAADVVEAYLGLPAPERKAS</sequence>
<dbReference type="InterPro" id="IPR006326">
    <property type="entry name" value="UDPGT_MGT-like"/>
</dbReference>
<comment type="similarity">
    <text evidence="1">Belongs to the UDP-glycosyltransferase family.</text>
</comment>
<dbReference type="InterPro" id="IPR002213">
    <property type="entry name" value="UDP_glucos_trans"/>
</dbReference>
<dbReference type="SUPFAM" id="SSF53756">
    <property type="entry name" value="UDP-Glycosyltransferase/glycogen phosphorylase"/>
    <property type="match status" value="1"/>
</dbReference>
<dbReference type="InterPro" id="IPR010610">
    <property type="entry name" value="EryCIII-like_C"/>
</dbReference>
<dbReference type="EMBL" id="JBHLZP010000394">
    <property type="protein sequence ID" value="MFB9837562.1"/>
    <property type="molecule type" value="Genomic_DNA"/>
</dbReference>
<dbReference type="Gene3D" id="3.40.50.2000">
    <property type="entry name" value="Glycogen Phosphorylase B"/>
    <property type="match status" value="2"/>
</dbReference>
<protein>
    <submittedName>
        <fullName evidence="4">Macrolide family glycosyltransferase</fullName>
    </submittedName>
</protein>
<accession>A0ABV5YT09</accession>
<organism evidence="4 5">
    <name type="scientific">Actinoallomurus acaciae</name>
    <dbReference type="NCBI Taxonomy" id="502577"/>
    <lineage>
        <taxon>Bacteria</taxon>
        <taxon>Bacillati</taxon>
        <taxon>Actinomycetota</taxon>
        <taxon>Actinomycetes</taxon>
        <taxon>Streptosporangiales</taxon>
        <taxon>Thermomonosporaceae</taxon>
        <taxon>Actinoallomurus</taxon>
    </lineage>
</organism>
<dbReference type="PANTHER" id="PTHR48050:SF13">
    <property type="entry name" value="STEROL 3-BETA-GLUCOSYLTRANSFERASE UGT80A2"/>
    <property type="match status" value="1"/>
</dbReference>
<dbReference type="CDD" id="cd03784">
    <property type="entry name" value="GT1_Gtf-like"/>
    <property type="match status" value="1"/>
</dbReference>
<evidence type="ECO:0000256" key="1">
    <source>
        <dbReference type="ARBA" id="ARBA00009995"/>
    </source>
</evidence>
<dbReference type="PANTHER" id="PTHR48050">
    <property type="entry name" value="STEROL 3-BETA-GLUCOSYLTRANSFERASE"/>
    <property type="match status" value="1"/>
</dbReference>